<dbReference type="AlphaFoldDB" id="U4LI35"/>
<organism evidence="1 2">
    <name type="scientific">Pyronema omphalodes (strain CBS 100304)</name>
    <name type="common">Pyronema confluens</name>
    <dbReference type="NCBI Taxonomy" id="1076935"/>
    <lineage>
        <taxon>Eukaryota</taxon>
        <taxon>Fungi</taxon>
        <taxon>Dikarya</taxon>
        <taxon>Ascomycota</taxon>
        <taxon>Pezizomycotina</taxon>
        <taxon>Pezizomycetes</taxon>
        <taxon>Pezizales</taxon>
        <taxon>Pyronemataceae</taxon>
        <taxon>Pyronema</taxon>
    </lineage>
</organism>
<sequence>MTVLYPIELRFWSEAMTVKILLRRSPTKRRIHSELGNVGSISVRSTADQVTSRGAQPSSESLVFIQHHSFLPSIFQTHPPFIIIPNN</sequence>
<reference evidence="1 2" key="1">
    <citation type="journal article" date="2013" name="PLoS Genet.">
        <title>The genome and development-dependent transcriptomes of Pyronema confluens: a window into fungal evolution.</title>
        <authorList>
            <person name="Traeger S."/>
            <person name="Altegoer F."/>
            <person name="Freitag M."/>
            <person name="Gabaldon T."/>
            <person name="Kempken F."/>
            <person name="Kumar A."/>
            <person name="Marcet-Houben M."/>
            <person name="Poggeler S."/>
            <person name="Stajich J.E."/>
            <person name="Nowrousian M."/>
        </authorList>
    </citation>
    <scope>NUCLEOTIDE SEQUENCE [LARGE SCALE GENOMIC DNA]</scope>
    <source>
        <strain evidence="2">CBS 100304</strain>
        <tissue evidence="1">Vegetative mycelium</tissue>
    </source>
</reference>
<dbReference type="EMBL" id="HF936378">
    <property type="protein sequence ID" value="CCX16323.1"/>
    <property type="molecule type" value="Genomic_DNA"/>
</dbReference>
<proteinExistence type="predicted"/>
<accession>U4LI35</accession>
<dbReference type="Proteomes" id="UP000018144">
    <property type="component" value="Unassembled WGS sequence"/>
</dbReference>
<evidence type="ECO:0000313" key="2">
    <source>
        <dbReference type="Proteomes" id="UP000018144"/>
    </source>
</evidence>
<gene>
    <name evidence="1" type="ORF">PCON_02919</name>
</gene>
<protein>
    <submittedName>
        <fullName evidence="1">Uncharacterized protein</fullName>
    </submittedName>
</protein>
<name>U4LI35_PYROM</name>
<evidence type="ECO:0000313" key="1">
    <source>
        <dbReference type="EMBL" id="CCX16323.1"/>
    </source>
</evidence>
<keyword evidence="2" id="KW-1185">Reference proteome</keyword>